<reference evidence="5 6" key="1">
    <citation type="submission" date="2018-10" db="EMBL/GenBank/DDBJ databases">
        <title>Ulvibacterium marinum gen. nov., sp. nov., a novel marine bacterium of the family Flavobacteriaceae, isolated from a culture of the green alga Ulva prolifera.</title>
        <authorList>
            <person name="Zhang Z."/>
        </authorList>
    </citation>
    <scope>NUCLEOTIDE SEQUENCE [LARGE SCALE GENOMIC DNA]</scope>
    <source>
        <strain evidence="5 6">CCMM003</strain>
    </source>
</reference>
<evidence type="ECO:0000256" key="2">
    <source>
        <dbReference type="ARBA" id="ARBA00023136"/>
    </source>
</evidence>
<dbReference type="Gene3D" id="2.40.170.20">
    <property type="entry name" value="TonB-dependent receptor, beta-barrel domain"/>
    <property type="match status" value="1"/>
</dbReference>
<gene>
    <name evidence="5" type="ORF">D7Z94_03110</name>
</gene>
<comment type="caution">
    <text evidence="5">The sequence shown here is derived from an EMBL/GenBank/DDBJ whole genome shotgun (WGS) entry which is preliminary data.</text>
</comment>
<feature type="domain" description="Outer membrane protein beta-barrel" evidence="4">
    <location>
        <begin position="380"/>
        <end position="777"/>
    </location>
</feature>
<proteinExistence type="predicted"/>
<keyword evidence="5" id="KW-0675">Receptor</keyword>
<comment type="subcellular location">
    <subcellularLocation>
        <location evidence="1">Cell outer membrane</location>
    </subcellularLocation>
</comment>
<keyword evidence="2" id="KW-0472">Membrane</keyword>
<accession>A0A3B0C947</accession>
<dbReference type="Gene3D" id="2.60.40.1120">
    <property type="entry name" value="Carboxypeptidase-like, regulatory domain"/>
    <property type="match status" value="1"/>
</dbReference>
<dbReference type="SUPFAM" id="SSF49452">
    <property type="entry name" value="Starch-binding domain-like"/>
    <property type="match status" value="1"/>
</dbReference>
<dbReference type="GO" id="GO:0030246">
    <property type="term" value="F:carbohydrate binding"/>
    <property type="evidence" value="ECO:0007669"/>
    <property type="project" value="InterPro"/>
</dbReference>
<dbReference type="EMBL" id="RBCJ01000001">
    <property type="protein sequence ID" value="RKN82845.1"/>
    <property type="molecule type" value="Genomic_DNA"/>
</dbReference>
<dbReference type="OrthoDB" id="8764943at2"/>
<organism evidence="5 6">
    <name type="scientific">Ulvibacterium marinum</name>
    <dbReference type="NCBI Taxonomy" id="2419782"/>
    <lineage>
        <taxon>Bacteria</taxon>
        <taxon>Pseudomonadati</taxon>
        <taxon>Bacteroidota</taxon>
        <taxon>Flavobacteriia</taxon>
        <taxon>Flavobacteriales</taxon>
        <taxon>Flavobacteriaceae</taxon>
        <taxon>Ulvibacterium</taxon>
    </lineage>
</organism>
<keyword evidence="3" id="KW-0998">Cell outer membrane</keyword>
<evidence type="ECO:0000256" key="3">
    <source>
        <dbReference type="ARBA" id="ARBA00023237"/>
    </source>
</evidence>
<dbReference type="AlphaFoldDB" id="A0A3B0C947"/>
<dbReference type="PANTHER" id="PTHR40980:SF4">
    <property type="entry name" value="TONB-DEPENDENT RECEPTOR-LIKE BETA-BARREL DOMAIN-CONTAINING PROTEIN"/>
    <property type="match status" value="1"/>
</dbReference>
<dbReference type="GO" id="GO:0009279">
    <property type="term" value="C:cell outer membrane"/>
    <property type="evidence" value="ECO:0007669"/>
    <property type="project" value="UniProtKB-SubCell"/>
</dbReference>
<dbReference type="Proteomes" id="UP000276603">
    <property type="component" value="Unassembled WGS sequence"/>
</dbReference>
<sequence length="803" mass="92160">MRRVSLLLILFLLCPIALIAQVYSVSGTVRDGNGQMVSYANVFLLQPSDSTLLKGTSADEKGQFVLNKVSPGTYLLKASYIGNASRAIGIDVLKDVKIGALIIDQNVEVLQEVVVTSKQPVIERKADRLVFNVENTVVSQGSSWEVLQRTPGVITVQEELQVRNQQAVVYINDRRSRLATDELKDLLENYPGQYIKSVEIINNPPARYDAEGGPVINIVTSKNISLGYKGNVNGSYTQAVFPKYTLGTSHFYKTEKLNVFTSYSLGPRKDFKGLENQINFIDSDGIFSRWDTNFDRISEVTTHNALLNVDYNFDSRNEISFAGSFLKSPDKSFDNFQRTEIRSAAQVLDSTFTTQSDLLENQDNFSGDLTYTHNFKNYGNFKLNGHYTRFSLDRTQDAQSDYFDPQGQFMRRFSFFTDAEQTVKIYTAQADLTSTLGTVNLETGIKGSFIDSQSGQEYFDIDNDVPIPNPGLSDDYLYDENVYAAYLDLSKDWEKWSVKSGLRAEHTQSSGFSRTLSEINNLEYFELFPSLYVLYTANENHSFAFDYSRKVNRPRYEDLNPFRYFINENNFIEGNPELVPSFSNNFNINYTLKGEFFFDVYYRDNGRYISTLAFQDNENLILRDITQNVLESTSYGFDFNYGKSILDWWYLYSYISIFHEDETFVALESDNQIAVNEVDGVYIDLTNYLTLSRDGTFKGELGFTYLSGFLQGSYVQDESTNLTLGLRKSFWEKRMLLSLQFNDILNKFNSRITSRYLNQDNSYFARPETQYVRLGLTINFGNFRLEDNQREIDKMERDRLTPK</sequence>
<protein>
    <submittedName>
        <fullName evidence="5">TonB-dependent receptor</fullName>
    </submittedName>
</protein>
<name>A0A3B0C947_9FLAO</name>
<evidence type="ECO:0000256" key="1">
    <source>
        <dbReference type="ARBA" id="ARBA00004442"/>
    </source>
</evidence>
<evidence type="ECO:0000313" key="5">
    <source>
        <dbReference type="EMBL" id="RKN82845.1"/>
    </source>
</evidence>
<dbReference type="PANTHER" id="PTHR40980">
    <property type="entry name" value="PLUG DOMAIN-CONTAINING PROTEIN"/>
    <property type="match status" value="1"/>
</dbReference>
<dbReference type="Pfam" id="PF13620">
    <property type="entry name" value="CarboxypepD_reg"/>
    <property type="match status" value="1"/>
</dbReference>
<dbReference type="InterPro" id="IPR036942">
    <property type="entry name" value="Beta-barrel_TonB_sf"/>
</dbReference>
<dbReference type="Pfam" id="PF14905">
    <property type="entry name" value="OMP_b-brl_3"/>
    <property type="match status" value="1"/>
</dbReference>
<dbReference type="InterPro" id="IPR013784">
    <property type="entry name" value="Carb-bd-like_fold"/>
</dbReference>
<dbReference type="RefSeq" id="WP_120710036.1">
    <property type="nucleotide sequence ID" value="NZ_RBCJ01000001.1"/>
</dbReference>
<dbReference type="InterPro" id="IPR041700">
    <property type="entry name" value="OMP_b-brl_3"/>
</dbReference>
<keyword evidence="6" id="KW-1185">Reference proteome</keyword>
<evidence type="ECO:0000259" key="4">
    <source>
        <dbReference type="Pfam" id="PF14905"/>
    </source>
</evidence>
<evidence type="ECO:0000313" key="6">
    <source>
        <dbReference type="Proteomes" id="UP000276603"/>
    </source>
</evidence>
<dbReference type="SUPFAM" id="SSF56935">
    <property type="entry name" value="Porins"/>
    <property type="match status" value="1"/>
</dbReference>